<name>B6SJI3_MAIZE</name>
<feature type="region of interest" description="Disordered" evidence="1">
    <location>
        <begin position="1"/>
        <end position="26"/>
    </location>
</feature>
<accession>B6SJI3</accession>
<organism evidence="2">
    <name type="scientific">Zea mays</name>
    <name type="common">Maize</name>
    <dbReference type="NCBI Taxonomy" id="4577"/>
    <lineage>
        <taxon>Eukaryota</taxon>
        <taxon>Viridiplantae</taxon>
        <taxon>Streptophyta</taxon>
        <taxon>Embryophyta</taxon>
        <taxon>Tracheophyta</taxon>
        <taxon>Spermatophyta</taxon>
        <taxon>Magnoliopsida</taxon>
        <taxon>Liliopsida</taxon>
        <taxon>Poales</taxon>
        <taxon>Poaceae</taxon>
        <taxon>PACMAD clade</taxon>
        <taxon>Panicoideae</taxon>
        <taxon>Andropogonodae</taxon>
        <taxon>Andropogoneae</taxon>
        <taxon>Tripsacinae</taxon>
        <taxon>Zea</taxon>
    </lineage>
</organism>
<protein>
    <submittedName>
        <fullName evidence="2">Uncharacterized protein</fullName>
    </submittedName>
</protein>
<reference evidence="2" key="1">
    <citation type="journal article" date="2009" name="Plant Mol. Biol.">
        <title>Insights into corn genes derived from large-scale cDNA sequencing.</title>
        <authorList>
            <person name="Alexandrov N.N."/>
            <person name="Brover V.V."/>
            <person name="Freidin S."/>
            <person name="Troukhan M.E."/>
            <person name="Tatarinova T.V."/>
            <person name="Zhang H."/>
            <person name="Swaller T.J."/>
            <person name="Lu Y.P."/>
            <person name="Bouck J."/>
            <person name="Flavell R.B."/>
            <person name="Feldmann K.A."/>
        </authorList>
    </citation>
    <scope>NUCLEOTIDE SEQUENCE</scope>
</reference>
<evidence type="ECO:0000256" key="1">
    <source>
        <dbReference type="SAM" id="MobiDB-lite"/>
    </source>
</evidence>
<sequence>MATIPIPKRRRRSLPGRVASPSQGFRHSRNSLLLRPHPLPSIGGMNDLPPSCADPGARRLWHSVLLFALSSRFSSLQTIAETLLYMDLGLI</sequence>
<evidence type="ECO:0000313" key="2">
    <source>
        <dbReference type="EMBL" id="ACG25016.1"/>
    </source>
</evidence>
<proteinExistence type="evidence at transcript level"/>
<dbReference type="EMBL" id="EU952898">
    <property type="protein sequence ID" value="ACG25016.1"/>
    <property type="molecule type" value="mRNA"/>
</dbReference>
<dbReference type="HOGENOM" id="CLU_2430300_0_0_1"/>
<dbReference type="AlphaFoldDB" id="B6SJI3"/>